<dbReference type="Proteomes" id="UP001054821">
    <property type="component" value="Chromosome 3"/>
</dbReference>
<protein>
    <submittedName>
        <fullName evidence="1">Uncharacterized protein</fullName>
    </submittedName>
</protein>
<keyword evidence="2" id="KW-1185">Reference proteome</keyword>
<proteinExistence type="predicted"/>
<dbReference type="EMBL" id="JAJFAZ020000003">
    <property type="protein sequence ID" value="KAI5339695.1"/>
    <property type="molecule type" value="Genomic_DNA"/>
</dbReference>
<evidence type="ECO:0000313" key="2">
    <source>
        <dbReference type="Proteomes" id="UP001054821"/>
    </source>
</evidence>
<evidence type="ECO:0000313" key="1">
    <source>
        <dbReference type="EMBL" id="KAI5339695.1"/>
    </source>
</evidence>
<reference evidence="1 2" key="1">
    <citation type="journal article" date="2022" name="G3 (Bethesda)">
        <title>Whole-genome sequence and methylome profiling of the almond [Prunus dulcis (Mill.) D.A. Webb] cultivar 'Nonpareil'.</title>
        <authorList>
            <person name="D'Amico-Willman K.M."/>
            <person name="Ouma W.Z."/>
            <person name="Meulia T."/>
            <person name="Sideli G.M."/>
            <person name="Gradziel T.M."/>
            <person name="Fresnedo-Ramirez J."/>
        </authorList>
    </citation>
    <scope>NUCLEOTIDE SEQUENCE [LARGE SCALE GENOMIC DNA]</scope>
    <source>
        <strain evidence="1">Clone GOH B32 T37-40</strain>
    </source>
</reference>
<gene>
    <name evidence="1" type="ORF">L3X38_018967</name>
</gene>
<accession>A0AAD4WA00</accession>
<dbReference type="AlphaFoldDB" id="A0AAD4WA00"/>
<sequence length="97" mass="10918">MLRTDNGGGQTTHAKSATIILEASATSTFEASSSMERRSSGCWLRSWAGTQLEEMCGRHHNREEARDVDVRSMLQSLVLLRKQYRISEEQAKTMANE</sequence>
<comment type="caution">
    <text evidence="1">The sequence shown here is derived from an EMBL/GenBank/DDBJ whole genome shotgun (WGS) entry which is preliminary data.</text>
</comment>
<name>A0AAD4WA00_PRUDU</name>
<organism evidence="1 2">
    <name type="scientific">Prunus dulcis</name>
    <name type="common">Almond</name>
    <name type="synonym">Amygdalus dulcis</name>
    <dbReference type="NCBI Taxonomy" id="3755"/>
    <lineage>
        <taxon>Eukaryota</taxon>
        <taxon>Viridiplantae</taxon>
        <taxon>Streptophyta</taxon>
        <taxon>Embryophyta</taxon>
        <taxon>Tracheophyta</taxon>
        <taxon>Spermatophyta</taxon>
        <taxon>Magnoliopsida</taxon>
        <taxon>eudicotyledons</taxon>
        <taxon>Gunneridae</taxon>
        <taxon>Pentapetalae</taxon>
        <taxon>rosids</taxon>
        <taxon>fabids</taxon>
        <taxon>Rosales</taxon>
        <taxon>Rosaceae</taxon>
        <taxon>Amygdaloideae</taxon>
        <taxon>Amygdaleae</taxon>
        <taxon>Prunus</taxon>
    </lineage>
</organism>